<accession>A0ACB9GS20</accession>
<organism evidence="1 2">
    <name type="scientific">Smallanthus sonchifolius</name>
    <dbReference type="NCBI Taxonomy" id="185202"/>
    <lineage>
        <taxon>Eukaryota</taxon>
        <taxon>Viridiplantae</taxon>
        <taxon>Streptophyta</taxon>
        <taxon>Embryophyta</taxon>
        <taxon>Tracheophyta</taxon>
        <taxon>Spermatophyta</taxon>
        <taxon>Magnoliopsida</taxon>
        <taxon>eudicotyledons</taxon>
        <taxon>Gunneridae</taxon>
        <taxon>Pentapetalae</taxon>
        <taxon>asterids</taxon>
        <taxon>campanulids</taxon>
        <taxon>Asterales</taxon>
        <taxon>Asteraceae</taxon>
        <taxon>Asteroideae</taxon>
        <taxon>Heliantheae alliance</taxon>
        <taxon>Millerieae</taxon>
        <taxon>Smallanthus</taxon>
    </lineage>
</organism>
<sequence length="315" mass="34715">MMLKTQAFRCKSCKRIVVILVSTVLLLAVIIGAVAGTAILKHHNDKNSGEQSQLSAIKAVCSQTQYPQSCYSSLDKSNTTDPEDLFKLSLKVALNSLSALSSLPETLMKTANNENDKEALKVCTKVFNDAMDGENLKIDDLRTWLSAALTNQDTCLDTLEEMDSMFLAQMKSQMQNSTEYTINSLAIVSKVFGILGPIHRKLLGEMKLGRLLQETKPKPNVTVAKDGSGDVTTINDAIAMVPKKSKNRFVIYIKEGEYLENVVLNKSYWNVMVYGNGMDKSIVSGSLNKVDGVATFDTATFGIHTIFHFIRLTIL</sequence>
<keyword evidence="2" id="KW-1185">Reference proteome</keyword>
<dbReference type="EMBL" id="CM042031">
    <property type="protein sequence ID" value="KAI3786232.1"/>
    <property type="molecule type" value="Genomic_DNA"/>
</dbReference>
<evidence type="ECO:0000313" key="2">
    <source>
        <dbReference type="Proteomes" id="UP001056120"/>
    </source>
</evidence>
<name>A0ACB9GS20_9ASTR</name>
<evidence type="ECO:0000313" key="1">
    <source>
        <dbReference type="EMBL" id="KAI3786232.1"/>
    </source>
</evidence>
<gene>
    <name evidence="1" type="ORF">L1987_45367</name>
</gene>
<proteinExistence type="predicted"/>
<comment type="caution">
    <text evidence="1">The sequence shown here is derived from an EMBL/GenBank/DDBJ whole genome shotgun (WGS) entry which is preliminary data.</text>
</comment>
<reference evidence="1 2" key="2">
    <citation type="journal article" date="2022" name="Mol. Ecol. Resour.">
        <title>The genomes of chicory, endive, great burdock and yacon provide insights into Asteraceae paleo-polyploidization history and plant inulin production.</title>
        <authorList>
            <person name="Fan W."/>
            <person name="Wang S."/>
            <person name="Wang H."/>
            <person name="Wang A."/>
            <person name="Jiang F."/>
            <person name="Liu H."/>
            <person name="Zhao H."/>
            <person name="Xu D."/>
            <person name="Zhang Y."/>
        </authorList>
    </citation>
    <scope>NUCLEOTIDE SEQUENCE [LARGE SCALE GENOMIC DNA]</scope>
    <source>
        <strain evidence="2">cv. Yunnan</strain>
        <tissue evidence="1">Leaves</tissue>
    </source>
</reference>
<reference evidence="2" key="1">
    <citation type="journal article" date="2022" name="Mol. Ecol. Resour.">
        <title>The genomes of chicory, endive, great burdock and yacon provide insights into Asteraceae palaeo-polyploidization history and plant inulin production.</title>
        <authorList>
            <person name="Fan W."/>
            <person name="Wang S."/>
            <person name="Wang H."/>
            <person name="Wang A."/>
            <person name="Jiang F."/>
            <person name="Liu H."/>
            <person name="Zhao H."/>
            <person name="Xu D."/>
            <person name="Zhang Y."/>
        </authorList>
    </citation>
    <scope>NUCLEOTIDE SEQUENCE [LARGE SCALE GENOMIC DNA]</scope>
    <source>
        <strain evidence="2">cv. Yunnan</strain>
    </source>
</reference>
<protein>
    <submittedName>
        <fullName evidence="1">Uncharacterized protein</fullName>
    </submittedName>
</protein>
<dbReference type="Proteomes" id="UP001056120">
    <property type="component" value="Linkage Group LG14"/>
</dbReference>